<gene>
    <name evidence="1" type="ORF">D5086_0000245390</name>
</gene>
<protein>
    <submittedName>
        <fullName evidence="1">Uncharacterized protein</fullName>
    </submittedName>
</protein>
<sequence>MEAGQSADTRIRKEPMTNCQGNLNCEHPSMHHAVGHVSHHASCIMHHASCNQDNERAIGRSLVSEWKTETGTSLPFFADRKRSFLQKARRQDFHRRRHGQTEKPPKVFITVMAHMHQQKYSMHLKL</sequence>
<proteinExistence type="predicted"/>
<evidence type="ECO:0000313" key="1">
    <source>
        <dbReference type="EMBL" id="TKR85667.1"/>
    </source>
</evidence>
<name>A0A4U5NPU2_POPAL</name>
<reference evidence="1" key="1">
    <citation type="submission" date="2018-10" db="EMBL/GenBank/DDBJ databases">
        <title>Population genomic analysis revealed the cold adaptation of white poplar.</title>
        <authorList>
            <person name="Liu Y.-J."/>
        </authorList>
    </citation>
    <scope>NUCLEOTIDE SEQUENCE [LARGE SCALE GENOMIC DNA]</scope>
    <source>
        <strain evidence="1">PAL-ZL1</strain>
    </source>
</reference>
<dbReference type="AlphaFoldDB" id="A0A4U5NPU2"/>
<organism evidence="1">
    <name type="scientific">Populus alba</name>
    <name type="common">White poplar</name>
    <dbReference type="NCBI Taxonomy" id="43335"/>
    <lineage>
        <taxon>Eukaryota</taxon>
        <taxon>Viridiplantae</taxon>
        <taxon>Streptophyta</taxon>
        <taxon>Embryophyta</taxon>
        <taxon>Tracheophyta</taxon>
        <taxon>Spermatophyta</taxon>
        <taxon>Magnoliopsida</taxon>
        <taxon>eudicotyledons</taxon>
        <taxon>Gunneridae</taxon>
        <taxon>Pentapetalae</taxon>
        <taxon>rosids</taxon>
        <taxon>fabids</taxon>
        <taxon>Malpighiales</taxon>
        <taxon>Salicaceae</taxon>
        <taxon>Saliceae</taxon>
        <taxon>Populus</taxon>
    </lineage>
</organism>
<accession>A0A4U5NPU2</accession>
<dbReference type="EMBL" id="RCHU01000937">
    <property type="protein sequence ID" value="TKR85667.1"/>
    <property type="molecule type" value="Genomic_DNA"/>
</dbReference>
<comment type="caution">
    <text evidence="1">The sequence shown here is derived from an EMBL/GenBank/DDBJ whole genome shotgun (WGS) entry which is preliminary data.</text>
</comment>